<dbReference type="KEGG" id="daq:DAQ1742_01780"/>
<organism evidence="1 2">
    <name type="scientific">Dickeya aquatica</name>
    <dbReference type="NCBI Taxonomy" id="1401087"/>
    <lineage>
        <taxon>Bacteria</taxon>
        <taxon>Pseudomonadati</taxon>
        <taxon>Pseudomonadota</taxon>
        <taxon>Gammaproteobacteria</taxon>
        <taxon>Enterobacterales</taxon>
        <taxon>Pectobacteriaceae</taxon>
        <taxon>Dickeya</taxon>
    </lineage>
</organism>
<protein>
    <submittedName>
        <fullName evidence="1">Uncharacterized protein</fullName>
    </submittedName>
</protein>
<dbReference type="EMBL" id="LT615367">
    <property type="protein sequence ID" value="SLM62717.1"/>
    <property type="molecule type" value="Genomic_DNA"/>
</dbReference>
<sequence length="39" mass="4345">MTGARLIFWWIRRGDIAPAASQESAIKQAKRIIDANMTG</sequence>
<evidence type="ECO:0000313" key="2">
    <source>
        <dbReference type="Proteomes" id="UP000294820"/>
    </source>
</evidence>
<proteinExistence type="predicted"/>
<keyword evidence="2" id="KW-1185">Reference proteome</keyword>
<reference evidence="1 2" key="1">
    <citation type="submission" date="2016-09" db="EMBL/GenBank/DDBJ databases">
        <authorList>
            <person name="Reverchon S."/>
            <person name="Nasser W."/>
            <person name="Leonard S."/>
            <person name="Brochier C."/>
            <person name="Duprey A."/>
        </authorList>
    </citation>
    <scope>NUCLEOTIDE SEQUENCE [LARGE SCALE GENOMIC DNA]</scope>
    <source>
        <strain evidence="1 2">174/2</strain>
    </source>
</reference>
<gene>
    <name evidence="1" type="ORF">DAQ1742_01780</name>
</gene>
<dbReference type="AlphaFoldDB" id="A0A375A9P7"/>
<dbReference type="Proteomes" id="UP000294820">
    <property type="component" value="Chromosome 1"/>
</dbReference>
<name>A0A375A9P7_9GAMM</name>
<accession>A0A375A9P7</accession>
<evidence type="ECO:0000313" key="1">
    <source>
        <dbReference type="EMBL" id="SLM62717.1"/>
    </source>
</evidence>